<dbReference type="SUPFAM" id="SSF52833">
    <property type="entry name" value="Thioredoxin-like"/>
    <property type="match status" value="1"/>
</dbReference>
<dbReference type="PROSITE" id="PS51353">
    <property type="entry name" value="ARSC"/>
    <property type="match status" value="1"/>
</dbReference>
<reference evidence="4" key="1">
    <citation type="submission" date="2017-09" db="EMBL/GenBank/DDBJ databases">
        <authorList>
            <person name="Varghese N."/>
            <person name="Submissions S."/>
        </authorList>
    </citation>
    <scope>NUCLEOTIDE SEQUENCE [LARGE SCALE GENOMIC DNA]</scope>
    <source>
        <strain evidence="4">USBA 140</strain>
    </source>
</reference>
<evidence type="ECO:0000313" key="3">
    <source>
        <dbReference type="EMBL" id="SOD91115.1"/>
    </source>
</evidence>
<dbReference type="AlphaFoldDB" id="A0A286G6J0"/>
<evidence type="ECO:0000256" key="1">
    <source>
        <dbReference type="ARBA" id="ARBA00007198"/>
    </source>
</evidence>
<dbReference type="InterPro" id="IPR036249">
    <property type="entry name" value="Thioredoxin-like_sf"/>
</dbReference>
<dbReference type="Gene3D" id="3.40.30.10">
    <property type="entry name" value="Glutaredoxin"/>
    <property type="match status" value="1"/>
</dbReference>
<dbReference type="Pfam" id="PF03960">
    <property type="entry name" value="ArsC"/>
    <property type="match status" value="1"/>
</dbReference>
<dbReference type="OrthoDB" id="5432555at2"/>
<keyword evidence="4" id="KW-1185">Reference proteome</keyword>
<evidence type="ECO:0000256" key="2">
    <source>
        <dbReference type="PROSITE-ProRule" id="PRU01282"/>
    </source>
</evidence>
<dbReference type="InterPro" id="IPR006503">
    <property type="entry name" value="Nase-assoc"/>
</dbReference>
<dbReference type="EMBL" id="OCNJ01000001">
    <property type="protein sequence ID" value="SOD91115.1"/>
    <property type="molecule type" value="Genomic_DNA"/>
</dbReference>
<sequence>MAHVIFFGKADCPANAKQRRQLEAAGHTLDVRDLAAEPWTPESLMAFFQGRPVATWLNKLHPKVRTNAIDPDAQTPDKAIALMLADPDLIRRPLLQVGEQKRFGYDPVAIEAWIGLRPKADGITCDEKHAAGRCDHGHQHFPQAASA</sequence>
<proteinExistence type="inferred from homology"/>
<evidence type="ECO:0000313" key="4">
    <source>
        <dbReference type="Proteomes" id="UP000219621"/>
    </source>
</evidence>
<dbReference type="Proteomes" id="UP000219621">
    <property type="component" value="Unassembled WGS sequence"/>
</dbReference>
<dbReference type="NCBIfam" id="TIGR01616">
    <property type="entry name" value="nitro_assoc"/>
    <property type="match status" value="1"/>
</dbReference>
<protein>
    <submittedName>
        <fullName evidence="3">Nitrogenase-associated protein</fullName>
    </submittedName>
</protein>
<dbReference type="RefSeq" id="WP_097277670.1">
    <property type="nucleotide sequence ID" value="NZ_OCNJ01000001.1"/>
</dbReference>
<accession>A0A286G6J0</accession>
<name>A0A286G6J0_9PROT</name>
<organism evidence="3 4">
    <name type="scientific">Caenispirillum bisanense</name>
    <dbReference type="NCBI Taxonomy" id="414052"/>
    <lineage>
        <taxon>Bacteria</taxon>
        <taxon>Pseudomonadati</taxon>
        <taxon>Pseudomonadota</taxon>
        <taxon>Alphaproteobacteria</taxon>
        <taxon>Rhodospirillales</taxon>
        <taxon>Novispirillaceae</taxon>
        <taxon>Caenispirillum</taxon>
    </lineage>
</organism>
<dbReference type="InterPro" id="IPR006660">
    <property type="entry name" value="Arsenate_reductase-like"/>
</dbReference>
<comment type="similarity">
    <text evidence="1 2">Belongs to the ArsC family.</text>
</comment>
<gene>
    <name evidence="3" type="ORF">SAMN05421508_101816</name>
</gene>